<proteinExistence type="predicted"/>
<dbReference type="SUPFAM" id="SSF46689">
    <property type="entry name" value="Homeodomain-like"/>
    <property type="match status" value="1"/>
</dbReference>
<sequence length="215" mass="23543">MKSTVSDHPAKPDLNSKEGDSRERLIASTRELLWSRGYIGTSPSAIQARSGVGQGSMYHHFKGKPELALAAIERNVEELMHVAESRFASQGTAIERISAYLHAPRDAMRGCQAGRLVQDPDVIASPELRKPLTDLFEFVRVQLAHILSTGIESGEFDQNLDPIATADMIASVIQGGYVLARVSRDTAPFNRAIAATIDMLKKRAELGQLQRTATF</sequence>
<reference evidence="7 8" key="1">
    <citation type="submission" date="2018-07" db="EMBL/GenBank/DDBJ databases">
        <title>Genome sequencing of Moraxellaceae gen. HYN0046.</title>
        <authorList>
            <person name="Kim M."/>
            <person name="Yi H."/>
        </authorList>
    </citation>
    <scope>NUCLEOTIDE SEQUENCE [LARGE SCALE GENOMIC DNA]</scope>
    <source>
        <strain evidence="7 8">HYN0046</strain>
    </source>
</reference>
<keyword evidence="3" id="KW-0804">Transcription</keyword>
<dbReference type="InterPro" id="IPR036271">
    <property type="entry name" value="Tet_transcr_reg_TetR-rel_C_sf"/>
</dbReference>
<dbReference type="PANTHER" id="PTHR47506">
    <property type="entry name" value="TRANSCRIPTIONAL REGULATORY PROTEIN"/>
    <property type="match status" value="1"/>
</dbReference>
<dbReference type="RefSeq" id="WP_114899523.1">
    <property type="nucleotide sequence ID" value="NZ_CP031222.1"/>
</dbReference>
<feature type="DNA-binding region" description="H-T-H motif" evidence="4">
    <location>
        <begin position="42"/>
        <end position="61"/>
    </location>
</feature>
<dbReference type="Pfam" id="PF16925">
    <property type="entry name" value="TetR_C_13"/>
    <property type="match status" value="1"/>
</dbReference>
<dbReference type="GO" id="GO:0003677">
    <property type="term" value="F:DNA binding"/>
    <property type="evidence" value="ECO:0007669"/>
    <property type="project" value="UniProtKB-UniRule"/>
</dbReference>
<feature type="compositionally biased region" description="Basic and acidic residues" evidence="5">
    <location>
        <begin position="8"/>
        <end position="22"/>
    </location>
</feature>
<keyword evidence="2 4" id="KW-0238">DNA-binding</keyword>
<evidence type="ECO:0000256" key="1">
    <source>
        <dbReference type="ARBA" id="ARBA00023015"/>
    </source>
</evidence>
<dbReference type="KEGG" id="mbah:HYN46_11550"/>
<evidence type="ECO:0000256" key="5">
    <source>
        <dbReference type="SAM" id="MobiDB-lite"/>
    </source>
</evidence>
<keyword evidence="1" id="KW-0805">Transcription regulation</keyword>
<evidence type="ECO:0000256" key="4">
    <source>
        <dbReference type="PROSITE-ProRule" id="PRU00335"/>
    </source>
</evidence>
<evidence type="ECO:0000313" key="7">
    <source>
        <dbReference type="EMBL" id="AXI03415.1"/>
    </source>
</evidence>
<dbReference type="Proteomes" id="UP000253940">
    <property type="component" value="Chromosome"/>
</dbReference>
<feature type="domain" description="HTH tetR-type" evidence="6">
    <location>
        <begin position="19"/>
        <end position="79"/>
    </location>
</feature>
<dbReference type="PANTHER" id="PTHR47506:SF3">
    <property type="entry name" value="HTH-TYPE TRANSCRIPTIONAL REGULATOR LMRA"/>
    <property type="match status" value="1"/>
</dbReference>
<evidence type="ECO:0000256" key="3">
    <source>
        <dbReference type="ARBA" id="ARBA00023163"/>
    </source>
</evidence>
<dbReference type="SUPFAM" id="SSF48498">
    <property type="entry name" value="Tetracyclin repressor-like, C-terminal domain"/>
    <property type="match status" value="1"/>
</dbReference>
<dbReference type="InterPro" id="IPR011075">
    <property type="entry name" value="TetR_C"/>
</dbReference>
<accession>A0A345P806</accession>
<dbReference type="InterPro" id="IPR009057">
    <property type="entry name" value="Homeodomain-like_sf"/>
</dbReference>
<dbReference type="EMBL" id="CP031222">
    <property type="protein sequence ID" value="AXI03415.1"/>
    <property type="molecule type" value="Genomic_DNA"/>
</dbReference>
<name>A0A345P806_9GAMM</name>
<keyword evidence="8" id="KW-1185">Reference proteome</keyword>
<evidence type="ECO:0000259" key="6">
    <source>
        <dbReference type="PROSITE" id="PS50977"/>
    </source>
</evidence>
<dbReference type="OrthoDB" id="63332at2"/>
<dbReference type="Gene3D" id="1.10.357.10">
    <property type="entry name" value="Tetracycline Repressor, domain 2"/>
    <property type="match status" value="1"/>
</dbReference>
<dbReference type="InterPro" id="IPR001647">
    <property type="entry name" value="HTH_TetR"/>
</dbReference>
<feature type="region of interest" description="Disordered" evidence="5">
    <location>
        <begin position="1"/>
        <end position="22"/>
    </location>
</feature>
<dbReference type="PRINTS" id="PR00455">
    <property type="entry name" value="HTHTETR"/>
</dbReference>
<organism evidence="7 8">
    <name type="scientific">Aquirhabdus parva</name>
    <dbReference type="NCBI Taxonomy" id="2283318"/>
    <lineage>
        <taxon>Bacteria</taxon>
        <taxon>Pseudomonadati</taxon>
        <taxon>Pseudomonadota</taxon>
        <taxon>Gammaproteobacteria</taxon>
        <taxon>Moraxellales</taxon>
        <taxon>Moraxellaceae</taxon>
        <taxon>Aquirhabdus</taxon>
    </lineage>
</organism>
<gene>
    <name evidence="7" type="ORF">HYN46_11550</name>
</gene>
<evidence type="ECO:0000256" key="2">
    <source>
        <dbReference type="ARBA" id="ARBA00023125"/>
    </source>
</evidence>
<dbReference type="AlphaFoldDB" id="A0A345P806"/>
<protein>
    <submittedName>
        <fullName evidence="7">TetR/AcrR family transcriptional regulator</fullName>
    </submittedName>
</protein>
<evidence type="ECO:0000313" key="8">
    <source>
        <dbReference type="Proteomes" id="UP000253940"/>
    </source>
</evidence>
<dbReference type="Pfam" id="PF00440">
    <property type="entry name" value="TetR_N"/>
    <property type="match status" value="1"/>
</dbReference>
<dbReference type="PROSITE" id="PS50977">
    <property type="entry name" value="HTH_TETR_2"/>
    <property type="match status" value="1"/>
</dbReference>